<dbReference type="InterPro" id="IPR035069">
    <property type="entry name" value="TTHA1013/TTHA0281-like"/>
</dbReference>
<dbReference type="AlphaFoldDB" id="A0A841UIS9"/>
<protein>
    <submittedName>
        <fullName evidence="1">Type II toxin-antitoxin system HicB family antitoxin</fullName>
    </submittedName>
</protein>
<evidence type="ECO:0000313" key="1">
    <source>
        <dbReference type="EMBL" id="MBC1190642.1"/>
    </source>
</evidence>
<dbReference type="Gene3D" id="3.30.160.250">
    <property type="match status" value="1"/>
</dbReference>
<dbReference type="EMBL" id="JACEGB010000129">
    <property type="protein sequence ID" value="MBC1190642.1"/>
    <property type="molecule type" value="Genomic_DNA"/>
</dbReference>
<gene>
    <name evidence="1" type="ORF">H0902_07365</name>
</gene>
<comment type="caution">
    <text evidence="1">The sequence shown here is derived from an EMBL/GenBank/DDBJ whole genome shotgun (WGS) entry which is preliminary data.</text>
</comment>
<sequence>MIQEYLNKAMETAHYELLEDNEGFYGNIPNAPGVWATGETLEACRRELLEVLEEWILLAIKLGHQLPEFDGLSLKIDLVA</sequence>
<dbReference type="Pfam" id="PF21748">
    <property type="entry name" value="UPF0150"/>
    <property type="match status" value="1"/>
</dbReference>
<accession>A0A841UIS9</accession>
<reference evidence="1 2" key="1">
    <citation type="submission" date="2020-07" db="EMBL/GenBank/DDBJ databases">
        <title>Genomes of two Microcystis aeruginosa (Cyanobacteria) strains from Florida (USA) with disparate toxicogenic potential.</title>
        <authorList>
            <person name="Lefler F.W."/>
            <person name="Barbosa M."/>
            <person name="Berthold D.E."/>
            <person name="Laughinghouse H.D. IV."/>
        </authorList>
    </citation>
    <scope>NUCLEOTIDE SEQUENCE [LARGE SCALE GENOMIC DNA]</scope>
    <source>
        <strain evidence="1 2">BLCCF108</strain>
    </source>
</reference>
<evidence type="ECO:0000313" key="2">
    <source>
        <dbReference type="Proteomes" id="UP000551499"/>
    </source>
</evidence>
<proteinExistence type="predicted"/>
<dbReference type="InterPro" id="IPR049389">
    <property type="entry name" value="TTHA0281-like"/>
</dbReference>
<dbReference type="Proteomes" id="UP000551499">
    <property type="component" value="Unassembled WGS sequence"/>
</dbReference>
<organism evidence="1 2">
    <name type="scientific">Microcystis aeruginosa BLCC-F108</name>
    <dbReference type="NCBI Taxonomy" id="2755317"/>
    <lineage>
        <taxon>Bacteria</taxon>
        <taxon>Bacillati</taxon>
        <taxon>Cyanobacteriota</taxon>
        <taxon>Cyanophyceae</taxon>
        <taxon>Oscillatoriophycideae</taxon>
        <taxon>Chroococcales</taxon>
        <taxon>Microcystaceae</taxon>
        <taxon>Microcystis</taxon>
    </lineage>
</organism>
<name>A0A841UIS9_MICAE</name>
<dbReference type="SUPFAM" id="SSF143100">
    <property type="entry name" value="TTHA1013/TTHA0281-like"/>
    <property type="match status" value="1"/>
</dbReference>